<protein>
    <submittedName>
        <fullName evidence="1">Uncharacterized protein</fullName>
    </submittedName>
</protein>
<gene>
    <name evidence="1" type="ORF">M413DRAFT_449382</name>
</gene>
<name>A0A0C3BVF4_HEBCY</name>
<reference evidence="2" key="2">
    <citation type="submission" date="2015-01" db="EMBL/GenBank/DDBJ databases">
        <title>Evolutionary Origins and Diversification of the Mycorrhizal Mutualists.</title>
        <authorList>
            <consortium name="DOE Joint Genome Institute"/>
            <consortium name="Mycorrhizal Genomics Consortium"/>
            <person name="Kohler A."/>
            <person name="Kuo A."/>
            <person name="Nagy L.G."/>
            <person name="Floudas D."/>
            <person name="Copeland A."/>
            <person name="Barry K.W."/>
            <person name="Cichocki N."/>
            <person name="Veneault-Fourrey C."/>
            <person name="LaButti K."/>
            <person name="Lindquist E.A."/>
            <person name="Lipzen A."/>
            <person name="Lundell T."/>
            <person name="Morin E."/>
            <person name="Murat C."/>
            <person name="Riley R."/>
            <person name="Ohm R."/>
            <person name="Sun H."/>
            <person name="Tunlid A."/>
            <person name="Henrissat B."/>
            <person name="Grigoriev I.V."/>
            <person name="Hibbett D.S."/>
            <person name="Martin F."/>
        </authorList>
    </citation>
    <scope>NUCLEOTIDE SEQUENCE [LARGE SCALE GENOMIC DNA]</scope>
    <source>
        <strain evidence="2">h7</strain>
    </source>
</reference>
<reference evidence="1 2" key="1">
    <citation type="submission" date="2014-04" db="EMBL/GenBank/DDBJ databases">
        <authorList>
            <consortium name="DOE Joint Genome Institute"/>
            <person name="Kuo A."/>
            <person name="Gay G."/>
            <person name="Dore J."/>
            <person name="Kohler A."/>
            <person name="Nagy L.G."/>
            <person name="Floudas D."/>
            <person name="Copeland A."/>
            <person name="Barry K.W."/>
            <person name="Cichocki N."/>
            <person name="Veneault-Fourrey C."/>
            <person name="LaButti K."/>
            <person name="Lindquist E.A."/>
            <person name="Lipzen A."/>
            <person name="Lundell T."/>
            <person name="Morin E."/>
            <person name="Murat C."/>
            <person name="Sun H."/>
            <person name="Tunlid A."/>
            <person name="Henrissat B."/>
            <person name="Grigoriev I.V."/>
            <person name="Hibbett D.S."/>
            <person name="Martin F."/>
            <person name="Nordberg H.P."/>
            <person name="Cantor M.N."/>
            <person name="Hua S.X."/>
        </authorList>
    </citation>
    <scope>NUCLEOTIDE SEQUENCE [LARGE SCALE GENOMIC DNA]</scope>
    <source>
        <strain evidence="2">h7</strain>
    </source>
</reference>
<proteinExistence type="predicted"/>
<organism evidence="1 2">
    <name type="scientific">Hebeloma cylindrosporum</name>
    <dbReference type="NCBI Taxonomy" id="76867"/>
    <lineage>
        <taxon>Eukaryota</taxon>
        <taxon>Fungi</taxon>
        <taxon>Dikarya</taxon>
        <taxon>Basidiomycota</taxon>
        <taxon>Agaricomycotina</taxon>
        <taxon>Agaricomycetes</taxon>
        <taxon>Agaricomycetidae</taxon>
        <taxon>Agaricales</taxon>
        <taxon>Agaricineae</taxon>
        <taxon>Hymenogastraceae</taxon>
        <taxon>Hebeloma</taxon>
    </lineage>
</organism>
<evidence type="ECO:0000313" key="1">
    <source>
        <dbReference type="EMBL" id="KIM36054.1"/>
    </source>
</evidence>
<dbReference type="Proteomes" id="UP000053424">
    <property type="component" value="Unassembled WGS sequence"/>
</dbReference>
<dbReference type="HOGENOM" id="CLU_2961044_0_0_1"/>
<evidence type="ECO:0000313" key="2">
    <source>
        <dbReference type="Proteomes" id="UP000053424"/>
    </source>
</evidence>
<keyword evidence="2" id="KW-1185">Reference proteome</keyword>
<dbReference type="EMBL" id="KN831809">
    <property type="protein sequence ID" value="KIM36054.1"/>
    <property type="molecule type" value="Genomic_DNA"/>
</dbReference>
<sequence length="59" mass="6644">MHLVAEFVVLRHDYSKWLVAIMIDKAGLQERGLLTSFGLCATPRQKDVVRCIGISITSR</sequence>
<dbReference type="AlphaFoldDB" id="A0A0C3BVF4"/>
<accession>A0A0C3BVF4</accession>